<dbReference type="EMBL" id="MLHG01000130">
    <property type="protein sequence ID" value="OOF35685.1"/>
    <property type="molecule type" value="Genomic_DNA"/>
</dbReference>
<dbReference type="RefSeq" id="WP_077495084.1">
    <property type="nucleotide sequence ID" value="NZ_MLHG01000130.1"/>
</dbReference>
<proteinExistence type="predicted"/>
<protein>
    <submittedName>
        <fullName evidence="2">Phosphonate ABC transporter substrate-binding protein</fullName>
    </submittedName>
</protein>
<dbReference type="Pfam" id="PF13343">
    <property type="entry name" value="SBP_bac_6"/>
    <property type="match status" value="1"/>
</dbReference>
<organism evidence="2 3">
    <name type="scientific">Rodentibacter mrazii</name>
    <dbReference type="NCBI Taxonomy" id="1908257"/>
    <lineage>
        <taxon>Bacteria</taxon>
        <taxon>Pseudomonadati</taxon>
        <taxon>Pseudomonadota</taxon>
        <taxon>Gammaproteobacteria</taxon>
        <taxon>Pasteurellales</taxon>
        <taxon>Pasteurellaceae</taxon>
        <taxon>Rodentibacter</taxon>
    </lineage>
</organism>
<evidence type="ECO:0000313" key="2">
    <source>
        <dbReference type="EMBL" id="OOF35685.1"/>
    </source>
</evidence>
<dbReference type="SUPFAM" id="SSF53850">
    <property type="entry name" value="Periplasmic binding protein-like II"/>
    <property type="match status" value="1"/>
</dbReference>
<reference evidence="2 3" key="1">
    <citation type="submission" date="2016-10" db="EMBL/GenBank/DDBJ databases">
        <title>Rodentibacter gen. nov. and new species.</title>
        <authorList>
            <person name="Christensen H."/>
        </authorList>
    </citation>
    <scope>NUCLEOTIDE SEQUENCE [LARGE SCALE GENOMIC DNA]</scope>
    <source>
        <strain evidence="2 3">Ppn418</strain>
    </source>
</reference>
<dbReference type="PANTHER" id="PTHR30006">
    <property type="entry name" value="THIAMINE-BINDING PERIPLASMIC PROTEIN-RELATED"/>
    <property type="match status" value="1"/>
</dbReference>
<keyword evidence="1" id="KW-0732">Signal</keyword>
<dbReference type="PANTHER" id="PTHR30006:SF25">
    <property type="entry name" value="PHOSPHOGLYCERATE TRANSPORT REGULATORY PROTEIN PGTC"/>
    <property type="match status" value="1"/>
</dbReference>
<gene>
    <name evidence="2" type="ORF">BKK47_12050</name>
</gene>
<evidence type="ECO:0000256" key="1">
    <source>
        <dbReference type="ARBA" id="ARBA00022729"/>
    </source>
</evidence>
<sequence length="405" mass="46189">MKLLLFILLYWISPLLLANEIVIATTFSPETTEHMVKQWQNNFPNQKVRLINRTSNSLNRLLVQPNIEKVDLVLSSSPFLFQDLQEKGLLLELPKTYQNVLVPSQLKSTTTAIAFSGYGILFNRNLLKQRHLAEPSDWNSLTDPAYFNSLLISSPSRSGSNHIMLEMLLQQKGWAAGWQEILTLSGNLSLISSRSFNVAEKIKLGLVTAGISIDSYANNLNNDPDFGFVYFPHSVASPAFIAAYKNNQNPKQALAFIQFLLSPEGQEVVTSPNIAKFPLKPAVPGSLQYEQQQKLLTQVPLDYDILLLRQHLVEKLFDNAVTFRLKQLKDVWALVYQQEQKTARKLTALRQQLTLVPVSEQQAIDPIYLEKIKNDRYFLLEQEKQWTDFFQQQINAVLAQLEDIK</sequence>
<dbReference type="Gene3D" id="3.40.190.10">
    <property type="entry name" value="Periplasmic binding protein-like II"/>
    <property type="match status" value="2"/>
</dbReference>
<dbReference type="GO" id="GO:0030288">
    <property type="term" value="C:outer membrane-bounded periplasmic space"/>
    <property type="evidence" value="ECO:0007669"/>
    <property type="project" value="TreeGrafter"/>
</dbReference>
<dbReference type="Proteomes" id="UP000189426">
    <property type="component" value="Unassembled WGS sequence"/>
</dbReference>
<dbReference type="STRING" id="1908257.BKK47_12050"/>
<keyword evidence="3" id="KW-1185">Reference proteome</keyword>
<dbReference type="AlphaFoldDB" id="A0A1V3I6P7"/>
<comment type="caution">
    <text evidence="2">The sequence shown here is derived from an EMBL/GenBank/DDBJ whole genome shotgun (WGS) entry which is preliminary data.</text>
</comment>
<name>A0A1V3I6P7_9PAST</name>
<accession>A0A1V3I6P7</accession>
<evidence type="ECO:0000313" key="3">
    <source>
        <dbReference type="Proteomes" id="UP000189426"/>
    </source>
</evidence>